<dbReference type="InterPro" id="IPR006119">
    <property type="entry name" value="Resolv_N"/>
</dbReference>
<dbReference type="AlphaFoldDB" id="A0A0S4QQJ4"/>
<dbReference type="GO" id="GO:0003677">
    <property type="term" value="F:DNA binding"/>
    <property type="evidence" value="ECO:0007669"/>
    <property type="project" value="InterPro"/>
</dbReference>
<keyword evidence="3" id="KW-1185">Reference proteome</keyword>
<feature type="domain" description="Recombinase" evidence="1">
    <location>
        <begin position="182"/>
        <end position="298"/>
    </location>
</feature>
<dbReference type="InterPro" id="IPR036162">
    <property type="entry name" value="Resolvase-like_N_sf"/>
</dbReference>
<protein>
    <submittedName>
        <fullName evidence="2">Site-specific DNA recombinase</fullName>
    </submittedName>
</protein>
<dbReference type="Pfam" id="PF00239">
    <property type="entry name" value="Resolvase"/>
    <property type="match status" value="1"/>
</dbReference>
<proteinExistence type="predicted"/>
<sequence>MRTIMPAIYGPTASYTPHMSGYVPVAVYVRISYDRYGKRHGVSDQTSDVIDLIERTPGLVLGEVYEDNDISAFNKDAERPEYNRLIRDVRAGRWTAVGCVRGSRLVRQRLQRAEFIDLMESVHGKVYTTDGTVYDFASEVGRGQFDSDGVKDTNESEKISARVTRAHVRMADQGRFPGGKRPYGYQRKREIIGDEIVVTWLIQPEEAEILREVARRVMRGESVHAVAMDLNRRGVPTAQGRKWWDGPVLGRMLVRPGIAGLRSFKGYDNIVAPGDWEPILPVEEWQALKATIEERAARRIVPGNEVKQLLAGFMVCATCGTRMRSSVSSRRPDAFRCSVIGDSCATKVHVPARPVEDLLTDLIGRRLREYAEYTAEEGPSTSAAKLAELASRMDRLAGMWARGELSDEAYGSAHRAAETERNDLRRQAEQEALRRVVLPGPDAIAAWESGDLMRRRSILTLLVDRIVVAPTRSGRKPFDPNRVTVHWRQHETDAADLD</sequence>
<dbReference type="PANTHER" id="PTHR30461">
    <property type="entry name" value="DNA-INVERTASE FROM LAMBDOID PROPHAGE"/>
    <property type="match status" value="1"/>
</dbReference>
<dbReference type="GO" id="GO:0000150">
    <property type="term" value="F:DNA strand exchange activity"/>
    <property type="evidence" value="ECO:0007669"/>
    <property type="project" value="InterPro"/>
</dbReference>
<organism evidence="2 3">
    <name type="scientific">Parafrankia irregularis</name>
    <dbReference type="NCBI Taxonomy" id="795642"/>
    <lineage>
        <taxon>Bacteria</taxon>
        <taxon>Bacillati</taxon>
        <taxon>Actinomycetota</taxon>
        <taxon>Actinomycetes</taxon>
        <taxon>Frankiales</taxon>
        <taxon>Frankiaceae</taxon>
        <taxon>Parafrankia</taxon>
    </lineage>
</organism>
<gene>
    <name evidence="2" type="ORF">Ga0074812_108270</name>
</gene>
<dbReference type="SMART" id="SM00857">
    <property type="entry name" value="Resolvase"/>
    <property type="match status" value="1"/>
</dbReference>
<dbReference type="EMBL" id="FAOZ01000008">
    <property type="protein sequence ID" value="CUU56742.1"/>
    <property type="molecule type" value="Genomic_DNA"/>
</dbReference>
<dbReference type="Gene3D" id="3.40.50.1390">
    <property type="entry name" value="Resolvase, N-terminal catalytic domain"/>
    <property type="match status" value="1"/>
</dbReference>
<dbReference type="InterPro" id="IPR011109">
    <property type="entry name" value="DNA_bind_recombinase_dom"/>
</dbReference>
<dbReference type="Gene3D" id="3.90.1750.20">
    <property type="entry name" value="Putative Large Serine Recombinase, Chain B, Domain 2"/>
    <property type="match status" value="1"/>
</dbReference>
<dbReference type="SUPFAM" id="SSF53041">
    <property type="entry name" value="Resolvase-like"/>
    <property type="match status" value="1"/>
</dbReference>
<dbReference type="CDD" id="cd00338">
    <property type="entry name" value="Ser_Recombinase"/>
    <property type="match status" value="1"/>
</dbReference>
<evidence type="ECO:0000313" key="2">
    <source>
        <dbReference type="EMBL" id="CUU56742.1"/>
    </source>
</evidence>
<reference evidence="3" key="1">
    <citation type="submission" date="2015-11" db="EMBL/GenBank/DDBJ databases">
        <authorList>
            <person name="Varghese N."/>
        </authorList>
    </citation>
    <scope>NUCLEOTIDE SEQUENCE [LARGE SCALE GENOMIC DNA]</scope>
    <source>
        <strain evidence="3">DSM 45899</strain>
    </source>
</reference>
<evidence type="ECO:0000259" key="1">
    <source>
        <dbReference type="PROSITE" id="PS51737"/>
    </source>
</evidence>
<dbReference type="InterPro" id="IPR050639">
    <property type="entry name" value="SSR_resolvase"/>
</dbReference>
<evidence type="ECO:0000313" key="3">
    <source>
        <dbReference type="Proteomes" id="UP000198802"/>
    </source>
</evidence>
<accession>A0A0S4QQJ4</accession>
<dbReference type="Proteomes" id="UP000198802">
    <property type="component" value="Unassembled WGS sequence"/>
</dbReference>
<dbReference type="PROSITE" id="PS51737">
    <property type="entry name" value="RECOMBINASE_DNA_BIND"/>
    <property type="match status" value="1"/>
</dbReference>
<dbReference type="InterPro" id="IPR038109">
    <property type="entry name" value="DNA_bind_recomb_sf"/>
</dbReference>
<dbReference type="RefSeq" id="WP_091277444.1">
    <property type="nucleotide sequence ID" value="NZ_FAOZ01000008.1"/>
</dbReference>
<name>A0A0S4QQJ4_9ACTN</name>
<dbReference type="Pfam" id="PF07508">
    <property type="entry name" value="Recombinase"/>
    <property type="match status" value="1"/>
</dbReference>
<dbReference type="PANTHER" id="PTHR30461:SF23">
    <property type="entry name" value="DNA RECOMBINASE-RELATED"/>
    <property type="match status" value="1"/>
</dbReference>